<name>A0A4S8QDL4_9ACTN</name>
<feature type="domain" description="AB hydrolase-1" evidence="1">
    <location>
        <begin position="85"/>
        <end position="172"/>
    </location>
</feature>
<dbReference type="Pfam" id="PF00561">
    <property type="entry name" value="Abhydrolase_1"/>
    <property type="match status" value="1"/>
</dbReference>
<accession>A0A4S8QDL4</accession>
<comment type="caution">
    <text evidence="2">The sequence shown here is derived from an EMBL/GenBank/DDBJ whole genome shotgun (WGS) entry which is preliminary data.</text>
</comment>
<dbReference type="InterPro" id="IPR029058">
    <property type="entry name" value="AB_hydrolase_fold"/>
</dbReference>
<evidence type="ECO:0000313" key="2">
    <source>
        <dbReference type="EMBL" id="THV42667.1"/>
    </source>
</evidence>
<dbReference type="AlphaFoldDB" id="A0A4S8QDL4"/>
<dbReference type="InterPro" id="IPR000073">
    <property type="entry name" value="AB_hydrolase_1"/>
</dbReference>
<evidence type="ECO:0000259" key="1">
    <source>
        <dbReference type="Pfam" id="PF00561"/>
    </source>
</evidence>
<dbReference type="RefSeq" id="WP_136533580.1">
    <property type="nucleotide sequence ID" value="NZ_STGY01000021.1"/>
</dbReference>
<gene>
    <name evidence="2" type="ORF">FAB82_05740</name>
</gene>
<evidence type="ECO:0000313" key="3">
    <source>
        <dbReference type="Proteomes" id="UP000308760"/>
    </source>
</evidence>
<dbReference type="OrthoDB" id="9785847at2"/>
<organism evidence="2 3">
    <name type="scientific">Glycomyces buryatensis</name>
    <dbReference type="NCBI Taxonomy" id="2570927"/>
    <lineage>
        <taxon>Bacteria</taxon>
        <taxon>Bacillati</taxon>
        <taxon>Actinomycetota</taxon>
        <taxon>Actinomycetes</taxon>
        <taxon>Glycomycetales</taxon>
        <taxon>Glycomycetaceae</taxon>
        <taxon>Glycomyces</taxon>
    </lineage>
</organism>
<proteinExistence type="predicted"/>
<keyword evidence="2" id="KW-0378">Hydrolase</keyword>
<reference evidence="2 3" key="2">
    <citation type="submission" date="2019-05" db="EMBL/GenBank/DDBJ databases">
        <title>Glycomyces buryatensis sp. nov.</title>
        <authorList>
            <person name="Nikitina E."/>
        </authorList>
    </citation>
    <scope>NUCLEOTIDE SEQUENCE [LARGE SCALE GENOMIC DNA]</scope>
    <source>
        <strain evidence="2 3">18</strain>
    </source>
</reference>
<dbReference type="Proteomes" id="UP000308760">
    <property type="component" value="Unassembled WGS sequence"/>
</dbReference>
<sequence length="294" mass="31531">MSQSQNSGSPKKSTTVRAPWHIRTGFAAAERFAPGAAAKVLSRLWFRLPSSPEKRLRAPAPAGSAVFELESGGSTVWGYDWGDGPLVYLVHGWGGSSGDFKFIAANLVSHGFRVIGFDAPSHGNSGPSPWGERHSNGVHMADAFKTVLAKFGEPHAVAAHSLGCLTAVMALRDTDYPTWPRMAMFAPFVGGVEGFSGTLNSIVPVGPRILERVVPLAEDRAEVKLSQLTLLDPVVDAPTFIVHDKGDRPNPIRYGQALAESWPNAEIMATSGLGHRKILINPEVSHRAHAFIKG</sequence>
<keyword evidence="3" id="KW-1185">Reference proteome</keyword>
<dbReference type="SUPFAM" id="SSF53474">
    <property type="entry name" value="alpha/beta-Hydrolases"/>
    <property type="match status" value="1"/>
</dbReference>
<dbReference type="Gene3D" id="3.40.50.1820">
    <property type="entry name" value="alpha/beta hydrolase"/>
    <property type="match status" value="1"/>
</dbReference>
<dbReference type="EMBL" id="STGY01000021">
    <property type="protein sequence ID" value="THV42667.1"/>
    <property type="molecule type" value="Genomic_DNA"/>
</dbReference>
<reference evidence="3" key="1">
    <citation type="submission" date="2019-04" db="EMBL/GenBank/DDBJ databases">
        <title>Nocardioides xinjiangensis sp. nov.</title>
        <authorList>
            <person name="Liu S."/>
        </authorList>
    </citation>
    <scope>NUCLEOTIDE SEQUENCE [LARGE SCALE GENOMIC DNA]</scope>
    <source>
        <strain evidence="3">18</strain>
    </source>
</reference>
<dbReference type="PANTHER" id="PTHR43689:SF8">
    <property type="entry name" value="ALPHA_BETA-HYDROLASES SUPERFAMILY PROTEIN"/>
    <property type="match status" value="1"/>
</dbReference>
<dbReference type="PANTHER" id="PTHR43689">
    <property type="entry name" value="HYDROLASE"/>
    <property type="match status" value="1"/>
</dbReference>
<dbReference type="GO" id="GO:0016787">
    <property type="term" value="F:hydrolase activity"/>
    <property type="evidence" value="ECO:0007669"/>
    <property type="project" value="UniProtKB-KW"/>
</dbReference>
<protein>
    <submittedName>
        <fullName evidence="2">Alpha/beta hydrolase</fullName>
    </submittedName>
</protein>